<dbReference type="AlphaFoldDB" id="A0AB39YZK9"/>
<dbReference type="InterPro" id="IPR001173">
    <property type="entry name" value="Glyco_trans_2-like"/>
</dbReference>
<keyword evidence="6 10" id="KW-1133">Transmembrane helix</keyword>
<evidence type="ECO:0000256" key="2">
    <source>
        <dbReference type="ARBA" id="ARBA00005680"/>
    </source>
</evidence>
<keyword evidence="9 10" id="KW-1015">Disulfide bond</keyword>
<comment type="pathway">
    <text evidence="10">Protein modification; protein glycosylation.</text>
</comment>
<evidence type="ECO:0000313" key="12">
    <source>
        <dbReference type="Proteomes" id="UP001652628"/>
    </source>
</evidence>
<accession>A0AB39YZK9</accession>
<evidence type="ECO:0000256" key="4">
    <source>
        <dbReference type="ARBA" id="ARBA00022734"/>
    </source>
</evidence>
<keyword evidence="10" id="KW-0328">Glycosyltransferase</keyword>
<dbReference type="GO" id="GO:0008593">
    <property type="term" value="P:regulation of Notch signaling pathway"/>
    <property type="evidence" value="ECO:0007669"/>
    <property type="project" value="TreeGrafter"/>
</dbReference>
<dbReference type="Gene3D" id="3.90.550.10">
    <property type="entry name" value="Spore Coat Polysaccharide Biosynthesis Protein SpsA, Chain A"/>
    <property type="match status" value="1"/>
</dbReference>
<reference evidence="12" key="1">
    <citation type="submission" date="2025-05" db="UniProtKB">
        <authorList>
            <consortium name="RefSeq"/>
        </authorList>
    </citation>
    <scope>NUCLEOTIDE SEQUENCE [LARGE SCALE GENOMIC DNA]</scope>
</reference>
<comment type="subcellular location">
    <subcellularLocation>
        <location evidence="1 10">Golgi apparatus membrane</location>
        <topology evidence="1 10">Single-pass type II membrane protein</topology>
    </subcellularLocation>
</comment>
<feature type="domain" description="Ricin B lectin" evidence="11">
    <location>
        <begin position="484"/>
        <end position="612"/>
    </location>
</feature>
<keyword evidence="3 10" id="KW-0812">Transmembrane</keyword>
<dbReference type="PANTHER" id="PTHR11675:SF63">
    <property type="entry name" value="POLYPEPTIDE N-ACETYLGALACTOSAMINYLTRANSFERASE"/>
    <property type="match status" value="1"/>
</dbReference>
<evidence type="ECO:0000256" key="6">
    <source>
        <dbReference type="ARBA" id="ARBA00022989"/>
    </source>
</evidence>
<evidence type="ECO:0000256" key="8">
    <source>
        <dbReference type="ARBA" id="ARBA00023136"/>
    </source>
</evidence>
<dbReference type="GO" id="GO:0005112">
    <property type="term" value="F:Notch binding"/>
    <property type="evidence" value="ECO:0007669"/>
    <property type="project" value="TreeGrafter"/>
</dbReference>
<dbReference type="Pfam" id="PF00652">
    <property type="entry name" value="Ricin_B_lectin"/>
    <property type="match status" value="1"/>
</dbReference>
<dbReference type="InterPro" id="IPR000772">
    <property type="entry name" value="Ricin_B_lectin"/>
</dbReference>
<comment type="cofactor">
    <cofactor evidence="10">
        <name>Mn(2+)</name>
        <dbReference type="ChEBI" id="CHEBI:29035"/>
    </cofactor>
</comment>
<dbReference type="SMART" id="SM00458">
    <property type="entry name" value="RICIN"/>
    <property type="match status" value="1"/>
</dbReference>
<dbReference type="InterPro" id="IPR029044">
    <property type="entry name" value="Nucleotide-diphossugar_trans"/>
</dbReference>
<keyword evidence="8 10" id="KW-0472">Membrane</keyword>
<keyword evidence="10" id="KW-0808">Transferase</keyword>
<dbReference type="Gene3D" id="2.80.10.50">
    <property type="match status" value="1"/>
</dbReference>
<dbReference type="GeneID" id="108006110"/>
<keyword evidence="5" id="KW-0735">Signal-anchor</keyword>
<proteinExistence type="inferred from homology"/>
<dbReference type="EC" id="2.4.1.-" evidence="10"/>
<dbReference type="GO" id="GO:0004653">
    <property type="term" value="F:polypeptide N-acetylgalactosaminyltransferase activity"/>
    <property type="evidence" value="ECO:0007669"/>
    <property type="project" value="TreeGrafter"/>
</dbReference>
<evidence type="ECO:0000256" key="5">
    <source>
        <dbReference type="ARBA" id="ARBA00022968"/>
    </source>
</evidence>
<dbReference type="CDD" id="cd02510">
    <property type="entry name" value="pp-GalNAc-T"/>
    <property type="match status" value="1"/>
</dbReference>
<evidence type="ECO:0000256" key="3">
    <source>
        <dbReference type="ARBA" id="ARBA00022692"/>
    </source>
</evidence>
<dbReference type="Proteomes" id="UP001652628">
    <property type="component" value="Chromosome 2L"/>
</dbReference>
<dbReference type="InterPro" id="IPR045885">
    <property type="entry name" value="GalNAc-T"/>
</dbReference>
<feature type="transmembrane region" description="Helical" evidence="10">
    <location>
        <begin position="12"/>
        <end position="30"/>
    </location>
</feature>
<evidence type="ECO:0000256" key="9">
    <source>
        <dbReference type="ARBA" id="ARBA00023157"/>
    </source>
</evidence>
<dbReference type="PANTHER" id="PTHR11675">
    <property type="entry name" value="N-ACETYLGALACTOSAMINYLTRANSFERASE"/>
    <property type="match status" value="1"/>
</dbReference>
<reference evidence="13" key="2">
    <citation type="submission" date="2025-08" db="UniProtKB">
        <authorList>
            <consortium name="RefSeq"/>
        </authorList>
    </citation>
    <scope>IDENTIFICATION</scope>
</reference>
<dbReference type="Pfam" id="PF00535">
    <property type="entry name" value="Glycos_transf_2"/>
    <property type="match status" value="1"/>
</dbReference>
<dbReference type="SUPFAM" id="SSF53448">
    <property type="entry name" value="Nucleotide-diphospho-sugar transferases"/>
    <property type="match status" value="1"/>
</dbReference>
<evidence type="ECO:0000313" key="13">
    <source>
        <dbReference type="RefSeq" id="XP_016925049.3"/>
    </source>
</evidence>
<keyword evidence="7 10" id="KW-0333">Golgi apparatus</keyword>
<dbReference type="InterPro" id="IPR035992">
    <property type="entry name" value="Ricin_B-like_lectins"/>
</dbReference>
<evidence type="ECO:0000256" key="1">
    <source>
        <dbReference type="ARBA" id="ARBA00004323"/>
    </source>
</evidence>
<organism evidence="12 13">
    <name type="scientific">Drosophila suzukii</name>
    <name type="common">Spotted-wing drosophila fruit fly</name>
    <dbReference type="NCBI Taxonomy" id="28584"/>
    <lineage>
        <taxon>Eukaryota</taxon>
        <taxon>Metazoa</taxon>
        <taxon>Ecdysozoa</taxon>
        <taxon>Arthropoda</taxon>
        <taxon>Hexapoda</taxon>
        <taxon>Insecta</taxon>
        <taxon>Pterygota</taxon>
        <taxon>Neoptera</taxon>
        <taxon>Endopterygota</taxon>
        <taxon>Diptera</taxon>
        <taxon>Brachycera</taxon>
        <taxon>Muscomorpha</taxon>
        <taxon>Ephydroidea</taxon>
        <taxon>Drosophilidae</taxon>
        <taxon>Drosophila</taxon>
        <taxon>Sophophora</taxon>
    </lineage>
</organism>
<protein>
    <recommendedName>
        <fullName evidence="10">Polypeptide N-acetylgalactosaminyltransferase</fullName>
        <ecNumber evidence="10">2.4.1.-</ecNumber>
    </recommendedName>
    <alternativeName>
        <fullName evidence="10">Protein-UDP acetylgalactosaminyltransferase</fullName>
    </alternativeName>
</protein>
<dbReference type="RefSeq" id="XP_016925049.3">
    <property type="nucleotide sequence ID" value="XM_017069560.4"/>
</dbReference>
<keyword evidence="10" id="KW-0464">Manganese</keyword>
<sequence>MMQIKRLLCKSCGLGTLLVAVVWLLALLFYSHSLRSSIRSAGWRIDRNATPRAELSYQARVTVGCTPNEAKNTTAAKEFPGDANPPSDPEQLELLGVVRNKQDKYIRDIGYKHHAFNALVSNNIGLFRQIPDTRHKVCDRQETLETENLPQASIVMCFYNEHKMTLMRSIKTVLERTPSYLLREIILVDDHSDLPELEFHLHGDLRARLKYDNLRYIKNEQREGLIRSRVIGAREAVGDVLVFLDSHIEVNQQWLEPLLRLIKAENGTLAVPVIDLINADTFEYTPSPLVRGGFNWGLHFRWENLPEGTLKVPEDFRGPFRSPTMAGGLFAVNRKYFQHLGEYDMAMDIWGGENIEISFRAWQCGGAIKIVPCSRVGHIFRKRRPYTSPDGANTMLKNSLRLAHVWMDQYKEYYLKHEKVTRSYDYGDISERLKLRERLQCRDFAWYLKNVYPELHVPGEESKKSAPAPMFQPWHSRKRNYVDTYQLRLTGTEFCAAVVAPKVKGFWKKGSSLQLQPCRRAPNQLWYETDKAEIVLDKLLCLEASGDAQVTVNKCHEMLGDQQWRHTRNANSPVYNMAKGTCLRASAPAAGALISLDLCSKTSGAGGAWDVVQLKKTKEEEDKARKAIKSDKAL</sequence>
<gene>
    <name evidence="13" type="primary">Pgant35A</name>
</gene>
<name>A0AB39YZK9_DROSZ</name>
<evidence type="ECO:0000256" key="10">
    <source>
        <dbReference type="RuleBase" id="RU361242"/>
    </source>
</evidence>
<dbReference type="PROSITE" id="PS50231">
    <property type="entry name" value="RICIN_B_LECTIN"/>
    <property type="match status" value="1"/>
</dbReference>
<evidence type="ECO:0000259" key="11">
    <source>
        <dbReference type="SMART" id="SM00458"/>
    </source>
</evidence>
<dbReference type="CDD" id="cd23440">
    <property type="entry name" value="beta-trefoil_Ricin_GALNT11"/>
    <property type="match status" value="1"/>
</dbReference>
<dbReference type="GO" id="GO:0030246">
    <property type="term" value="F:carbohydrate binding"/>
    <property type="evidence" value="ECO:0007669"/>
    <property type="project" value="UniProtKB-KW"/>
</dbReference>
<keyword evidence="4 10" id="KW-0430">Lectin</keyword>
<comment type="similarity">
    <text evidence="2 10">Belongs to the glycosyltransferase 2 family. GalNAc-T subfamily.</text>
</comment>
<dbReference type="GO" id="GO:0000139">
    <property type="term" value="C:Golgi membrane"/>
    <property type="evidence" value="ECO:0007669"/>
    <property type="project" value="UniProtKB-SubCell"/>
</dbReference>
<dbReference type="SUPFAM" id="SSF50370">
    <property type="entry name" value="Ricin B-like lectins"/>
    <property type="match status" value="1"/>
</dbReference>
<dbReference type="GO" id="GO:0006493">
    <property type="term" value="P:protein O-linked glycosylation"/>
    <property type="evidence" value="ECO:0007669"/>
    <property type="project" value="TreeGrafter"/>
</dbReference>
<keyword evidence="12" id="KW-1185">Reference proteome</keyword>
<evidence type="ECO:0000256" key="7">
    <source>
        <dbReference type="ARBA" id="ARBA00023034"/>
    </source>
</evidence>